<comment type="cofactor">
    <cofactor evidence="15">
        <name>Mg(2+)</name>
        <dbReference type="ChEBI" id="CHEBI:18420"/>
    </cofactor>
    <text evidence="15">Binds 2 magnesium ions per tetramer.</text>
</comment>
<dbReference type="SUPFAM" id="SSF50249">
    <property type="entry name" value="Nucleic acid-binding proteins"/>
    <property type="match status" value="1"/>
</dbReference>
<evidence type="ECO:0000256" key="12">
    <source>
        <dbReference type="ARBA" id="ARBA00022917"/>
    </source>
</evidence>
<feature type="binding site" evidence="15">
    <location>
        <position position="454"/>
    </location>
    <ligand>
        <name>Mg(2+)</name>
        <dbReference type="ChEBI" id="CHEBI:18420"/>
        <note>shared with alpha subunit</note>
    </ligand>
</feature>
<dbReference type="InterPro" id="IPR045864">
    <property type="entry name" value="aa-tRNA-synth_II/BPL/LPL"/>
</dbReference>
<dbReference type="GO" id="GO:0004826">
    <property type="term" value="F:phenylalanine-tRNA ligase activity"/>
    <property type="evidence" value="ECO:0007669"/>
    <property type="project" value="UniProtKB-UniRule"/>
</dbReference>
<dbReference type="Gene3D" id="3.50.40.10">
    <property type="entry name" value="Phenylalanyl-trna Synthetase, Chain B, domain 3"/>
    <property type="match status" value="1"/>
</dbReference>
<evidence type="ECO:0000256" key="11">
    <source>
        <dbReference type="ARBA" id="ARBA00022884"/>
    </source>
</evidence>
<evidence type="ECO:0000256" key="8">
    <source>
        <dbReference type="ARBA" id="ARBA00022741"/>
    </source>
</evidence>
<feature type="domain" description="FDX-ACB" evidence="18">
    <location>
        <begin position="711"/>
        <end position="803"/>
    </location>
</feature>
<dbReference type="InterPro" id="IPR009061">
    <property type="entry name" value="DNA-bd_dom_put_sf"/>
</dbReference>
<comment type="subcellular location">
    <subcellularLocation>
        <location evidence="1 15">Cytoplasm</location>
    </subcellularLocation>
</comment>
<dbReference type="GO" id="GO:0005524">
    <property type="term" value="F:ATP binding"/>
    <property type="evidence" value="ECO:0007669"/>
    <property type="project" value="UniProtKB-UniRule"/>
</dbReference>
<dbReference type="InterPro" id="IPR033714">
    <property type="entry name" value="tRNA_bind_bactPheRS"/>
</dbReference>
<keyword evidence="7 15" id="KW-0479">Metal-binding</keyword>
<feature type="domain" description="TRNA-binding" evidence="17">
    <location>
        <begin position="39"/>
        <end position="149"/>
    </location>
</feature>
<dbReference type="GO" id="GO:0000049">
    <property type="term" value="F:tRNA binding"/>
    <property type="evidence" value="ECO:0007669"/>
    <property type="project" value="UniProtKB-UniRule"/>
</dbReference>
<keyword evidence="13 15" id="KW-0030">Aminoacyl-tRNA synthetase</keyword>
<dbReference type="NCBIfam" id="TIGR00472">
    <property type="entry name" value="pheT_bact"/>
    <property type="match status" value="1"/>
</dbReference>
<evidence type="ECO:0000259" key="18">
    <source>
        <dbReference type="PROSITE" id="PS51447"/>
    </source>
</evidence>
<evidence type="ECO:0000256" key="6">
    <source>
        <dbReference type="ARBA" id="ARBA00022598"/>
    </source>
</evidence>
<keyword evidence="12 15" id="KW-0648">Protein biosynthesis</keyword>
<dbReference type="SUPFAM" id="SSF46955">
    <property type="entry name" value="Putative DNA-binding domain"/>
    <property type="match status" value="1"/>
</dbReference>
<dbReference type="SMART" id="SM00896">
    <property type="entry name" value="FDX-ACB"/>
    <property type="match status" value="1"/>
</dbReference>
<dbReference type="SMART" id="SM00873">
    <property type="entry name" value="B3_4"/>
    <property type="match status" value="1"/>
</dbReference>
<evidence type="ECO:0000256" key="2">
    <source>
        <dbReference type="ARBA" id="ARBA00008653"/>
    </source>
</evidence>
<organism evidence="20 21">
    <name type="scientific">Buchnera aphidicola</name>
    <name type="common">Aphis urticata</name>
    <dbReference type="NCBI Taxonomy" id="2708353"/>
    <lineage>
        <taxon>Bacteria</taxon>
        <taxon>Pseudomonadati</taxon>
        <taxon>Pseudomonadota</taxon>
        <taxon>Gammaproteobacteria</taxon>
        <taxon>Enterobacterales</taxon>
        <taxon>Erwiniaceae</taxon>
        <taxon>Buchnera</taxon>
    </lineage>
</organism>
<gene>
    <name evidence="15" type="primary">pheT</name>
    <name evidence="20" type="ORF">G4B00_00655</name>
</gene>
<sequence>MKFSEKWLREWVNPKINSVLLSEQIINSGVEIESILKITPLFKGVVVGKIISCIRHHKLNQLKIVTVDIGKKNLLNILCKSLNCRNNIKVAVAVVGSVLPNNIKINPKKIYDHKSEGMLCSFFELGLFHSNNNEIIEFPENTPIGINVNDYFLLEDNIIKVNTTPNRPDGLSIIGIARNIAVMNNINIIPLKENNNPIVIKNKFPIYINSKKKDINFFGRIIENININTQTPFWMSKKLFMCDMLSENVIMNIINYVLIEIGQPLNVLNSDLIDTFIQIKTNNEKTVFNLKGDLKITLDQNVLAFFDKSKILFLPGNINSDVLEINQNTKNIFLISYLVDRESIFNITKIVGSNKVLHYYAHGVDCSLQKYALEYATKLIIQICGGNAGIISYHTDNCNLTYVNKIKLYYKNINKIAGFFIDSKIFLNILSRLEYKIENQQDYWDVTPPTWKFDILIEEDVIADILRIYGYNEIPLIPLKSSFNHNFYKTTNDSKKDYILSRLSNLLVHRGYYEVITYPFIDPILQKNILSNNDGKELFISNPIAQDLSCMRRSLWPGLIKTLSYNKNHKQDSIRIFEKGLCFSIDDHKTLGVNQQIFLGGVISGFNEKENWFSQRRKVDFYDLKGDLESILTLIFAFNHWTIRKYKIPGLHPNQSVQILLNNNVVGHFGKIHPILEEKLDVDSNTFLFELLVDKIFDFKIFKTFKIKDYSKFPSSRRDISILISEKIAYSDIIKLCKNCFSDQKVKINLFDIYSCNNFPNKKSLGISFIFQDQRKTLKENEINLMLDYCIKTLINKFQIILRK</sequence>
<keyword evidence="10 15" id="KW-0460">Magnesium</keyword>
<evidence type="ECO:0000256" key="13">
    <source>
        <dbReference type="ARBA" id="ARBA00023146"/>
    </source>
</evidence>
<keyword evidence="5 16" id="KW-0820">tRNA-binding</keyword>
<reference evidence="20 21" key="1">
    <citation type="submission" date="2020-02" db="EMBL/GenBank/DDBJ databases">
        <title>Parallel evolution in the integration of a co-obligate aphid symbiosis.</title>
        <authorList>
            <person name="Monnin D."/>
            <person name="Jackson R."/>
            <person name="Kiers E.T."/>
            <person name="Bunker M."/>
            <person name="Ellers J."/>
            <person name="Henry L.M."/>
        </authorList>
    </citation>
    <scope>NUCLEOTIDE SEQUENCE [LARGE SCALE GENOMIC DNA]</scope>
    <source>
        <strain evidence="20">AURT-53B</strain>
    </source>
</reference>
<keyword evidence="9 15" id="KW-0067">ATP-binding</keyword>
<dbReference type="InterPro" id="IPR005147">
    <property type="entry name" value="tRNA_synthase_B5-dom"/>
</dbReference>
<dbReference type="Gene3D" id="2.40.50.140">
    <property type="entry name" value="Nucleic acid-binding proteins"/>
    <property type="match status" value="1"/>
</dbReference>
<dbReference type="PANTHER" id="PTHR10947:SF0">
    <property type="entry name" value="PHENYLALANINE--TRNA LIGASE BETA SUBUNIT"/>
    <property type="match status" value="1"/>
</dbReference>
<evidence type="ECO:0000259" key="17">
    <source>
        <dbReference type="PROSITE" id="PS50886"/>
    </source>
</evidence>
<dbReference type="EC" id="6.1.1.20" evidence="15"/>
<keyword evidence="6 15" id="KW-0436">Ligase</keyword>
<dbReference type="InterPro" id="IPR005146">
    <property type="entry name" value="B3/B4_tRNA-bd"/>
</dbReference>
<evidence type="ECO:0000256" key="9">
    <source>
        <dbReference type="ARBA" id="ARBA00022840"/>
    </source>
</evidence>
<dbReference type="SUPFAM" id="SSF55681">
    <property type="entry name" value="Class II aaRS and biotin synthetases"/>
    <property type="match status" value="1"/>
</dbReference>
<dbReference type="Pfam" id="PF03483">
    <property type="entry name" value="B3_4"/>
    <property type="match status" value="1"/>
</dbReference>
<dbReference type="SUPFAM" id="SSF56037">
    <property type="entry name" value="PheT/TilS domain"/>
    <property type="match status" value="1"/>
</dbReference>
<evidence type="ECO:0000313" key="21">
    <source>
        <dbReference type="Proteomes" id="UP000502374"/>
    </source>
</evidence>
<dbReference type="GO" id="GO:0006432">
    <property type="term" value="P:phenylalanyl-tRNA aminoacylation"/>
    <property type="evidence" value="ECO:0007669"/>
    <property type="project" value="UniProtKB-UniRule"/>
</dbReference>
<evidence type="ECO:0000256" key="7">
    <source>
        <dbReference type="ARBA" id="ARBA00022723"/>
    </source>
</evidence>
<evidence type="ECO:0000313" key="20">
    <source>
        <dbReference type="EMBL" id="QIQ41180.1"/>
    </source>
</evidence>
<protein>
    <recommendedName>
        <fullName evidence="15">Phenylalanine--tRNA ligase beta subunit</fullName>
        <ecNumber evidence="15">6.1.1.20</ecNumber>
    </recommendedName>
    <alternativeName>
        <fullName evidence="15">Phenylalanyl-tRNA synthetase beta subunit</fullName>
        <shortName evidence="15">PheRS</shortName>
    </alternativeName>
</protein>
<dbReference type="Pfam" id="PF03484">
    <property type="entry name" value="B5"/>
    <property type="match status" value="1"/>
</dbReference>
<proteinExistence type="inferred from homology"/>
<evidence type="ECO:0000256" key="15">
    <source>
        <dbReference type="HAMAP-Rule" id="MF_00283"/>
    </source>
</evidence>
<keyword evidence="4 15" id="KW-0963">Cytoplasm</keyword>
<dbReference type="InterPro" id="IPR012340">
    <property type="entry name" value="NA-bd_OB-fold"/>
</dbReference>
<dbReference type="InterPro" id="IPR002547">
    <property type="entry name" value="tRNA-bd_dom"/>
</dbReference>
<comment type="subunit">
    <text evidence="3 15">Tetramer of two alpha and two beta subunits.</text>
</comment>
<dbReference type="Gene3D" id="3.30.70.380">
    <property type="entry name" value="Ferrodoxin-fold anticodon-binding domain"/>
    <property type="match status" value="1"/>
</dbReference>
<dbReference type="HAMAP" id="MF_00283">
    <property type="entry name" value="Phe_tRNA_synth_beta1"/>
    <property type="match status" value="1"/>
</dbReference>
<dbReference type="InterPro" id="IPR036690">
    <property type="entry name" value="Fdx_antiC-bd_sf"/>
</dbReference>
<evidence type="ECO:0000256" key="5">
    <source>
        <dbReference type="ARBA" id="ARBA00022555"/>
    </source>
</evidence>
<dbReference type="GO" id="GO:0009328">
    <property type="term" value="C:phenylalanine-tRNA ligase complex"/>
    <property type="evidence" value="ECO:0007669"/>
    <property type="project" value="TreeGrafter"/>
</dbReference>
<dbReference type="AlphaFoldDB" id="A0AAJ4KUN5"/>
<evidence type="ECO:0000256" key="16">
    <source>
        <dbReference type="PROSITE-ProRule" id="PRU00209"/>
    </source>
</evidence>
<dbReference type="Pfam" id="PF03147">
    <property type="entry name" value="FDX-ACB"/>
    <property type="match status" value="1"/>
</dbReference>
<dbReference type="Pfam" id="PF17759">
    <property type="entry name" value="tRNA_synthFbeta"/>
    <property type="match status" value="1"/>
</dbReference>
<dbReference type="CDD" id="cd02796">
    <property type="entry name" value="tRNA_bind_bactPheRS"/>
    <property type="match status" value="1"/>
</dbReference>
<dbReference type="EMBL" id="CP048744">
    <property type="protein sequence ID" value="QIQ41180.1"/>
    <property type="molecule type" value="Genomic_DNA"/>
</dbReference>
<keyword evidence="8 15" id="KW-0547">Nucleotide-binding</keyword>
<evidence type="ECO:0000256" key="14">
    <source>
        <dbReference type="ARBA" id="ARBA00049255"/>
    </source>
</evidence>
<feature type="binding site" evidence="15">
    <location>
        <position position="460"/>
    </location>
    <ligand>
        <name>Mg(2+)</name>
        <dbReference type="ChEBI" id="CHEBI:18420"/>
        <note>shared with alpha subunit</note>
    </ligand>
</feature>
<feature type="domain" description="B5" evidence="19">
    <location>
        <begin position="401"/>
        <end position="476"/>
    </location>
</feature>
<evidence type="ECO:0000256" key="10">
    <source>
        <dbReference type="ARBA" id="ARBA00022842"/>
    </source>
</evidence>
<dbReference type="InterPro" id="IPR004532">
    <property type="entry name" value="Phe-tRNA-ligase_IIc_bsu_bact"/>
</dbReference>
<evidence type="ECO:0000256" key="4">
    <source>
        <dbReference type="ARBA" id="ARBA00022490"/>
    </source>
</evidence>
<dbReference type="Gene3D" id="3.30.930.10">
    <property type="entry name" value="Bira Bifunctional Protein, Domain 2"/>
    <property type="match status" value="1"/>
</dbReference>
<dbReference type="Pfam" id="PF01588">
    <property type="entry name" value="tRNA_bind"/>
    <property type="match status" value="1"/>
</dbReference>
<dbReference type="PANTHER" id="PTHR10947">
    <property type="entry name" value="PHENYLALANYL-TRNA SYNTHETASE BETA CHAIN AND LEUCINE-RICH REPEAT-CONTAINING PROTEIN 47"/>
    <property type="match status" value="1"/>
</dbReference>
<dbReference type="Gene3D" id="3.30.56.10">
    <property type="match status" value="2"/>
</dbReference>
<dbReference type="FunFam" id="3.30.930.10:FF:000022">
    <property type="entry name" value="Phenylalanine--tRNA ligase beta subunit"/>
    <property type="match status" value="1"/>
</dbReference>
<dbReference type="PROSITE" id="PS51483">
    <property type="entry name" value="B5"/>
    <property type="match status" value="1"/>
</dbReference>
<evidence type="ECO:0000256" key="1">
    <source>
        <dbReference type="ARBA" id="ARBA00004496"/>
    </source>
</evidence>
<dbReference type="SMART" id="SM00874">
    <property type="entry name" value="B5"/>
    <property type="match status" value="1"/>
</dbReference>
<dbReference type="Proteomes" id="UP000502374">
    <property type="component" value="Chromosome"/>
</dbReference>
<dbReference type="InterPro" id="IPR045060">
    <property type="entry name" value="Phe-tRNA-ligase_IIc_bsu"/>
</dbReference>
<dbReference type="InterPro" id="IPR005121">
    <property type="entry name" value="Fdx_antiC-bd"/>
</dbReference>
<dbReference type="InterPro" id="IPR020825">
    <property type="entry name" value="Phe-tRNA_synthase-like_B3/B4"/>
</dbReference>
<evidence type="ECO:0000259" key="19">
    <source>
        <dbReference type="PROSITE" id="PS51483"/>
    </source>
</evidence>
<comment type="caution">
    <text evidence="15">Lacks conserved residue(s) required for the propagation of feature annotation.</text>
</comment>
<dbReference type="GO" id="GO:0000287">
    <property type="term" value="F:magnesium ion binding"/>
    <property type="evidence" value="ECO:0007669"/>
    <property type="project" value="UniProtKB-UniRule"/>
</dbReference>
<accession>A0AAJ4KUN5</accession>
<feature type="binding site" evidence="15">
    <location>
        <position position="464"/>
    </location>
    <ligand>
        <name>Mg(2+)</name>
        <dbReference type="ChEBI" id="CHEBI:18420"/>
        <note>shared with alpha subunit</note>
    </ligand>
</feature>
<dbReference type="PROSITE" id="PS50886">
    <property type="entry name" value="TRBD"/>
    <property type="match status" value="1"/>
</dbReference>
<dbReference type="PROSITE" id="PS51447">
    <property type="entry name" value="FDX_ACB"/>
    <property type="match status" value="1"/>
</dbReference>
<dbReference type="CDD" id="cd00769">
    <property type="entry name" value="PheRS_beta_core"/>
    <property type="match status" value="1"/>
</dbReference>
<comment type="similarity">
    <text evidence="2 15">Belongs to the phenylalanyl-tRNA synthetase beta subunit family. Type 1 subfamily.</text>
</comment>
<keyword evidence="11 16" id="KW-0694">RNA-binding</keyword>
<dbReference type="InterPro" id="IPR041616">
    <property type="entry name" value="PheRS_beta_core"/>
</dbReference>
<evidence type="ECO:0000256" key="3">
    <source>
        <dbReference type="ARBA" id="ARBA00011209"/>
    </source>
</evidence>
<dbReference type="SUPFAM" id="SSF54991">
    <property type="entry name" value="Anticodon-binding domain of PheRS"/>
    <property type="match status" value="1"/>
</dbReference>
<name>A0AAJ4KUN5_9GAMM</name>
<comment type="catalytic activity">
    <reaction evidence="14 15">
        <text>tRNA(Phe) + L-phenylalanine + ATP = L-phenylalanyl-tRNA(Phe) + AMP + diphosphate + H(+)</text>
        <dbReference type="Rhea" id="RHEA:19413"/>
        <dbReference type="Rhea" id="RHEA-COMP:9668"/>
        <dbReference type="Rhea" id="RHEA-COMP:9699"/>
        <dbReference type="ChEBI" id="CHEBI:15378"/>
        <dbReference type="ChEBI" id="CHEBI:30616"/>
        <dbReference type="ChEBI" id="CHEBI:33019"/>
        <dbReference type="ChEBI" id="CHEBI:58095"/>
        <dbReference type="ChEBI" id="CHEBI:78442"/>
        <dbReference type="ChEBI" id="CHEBI:78531"/>
        <dbReference type="ChEBI" id="CHEBI:456215"/>
        <dbReference type="EC" id="6.1.1.20"/>
    </reaction>
</comment>